<proteinExistence type="predicted"/>
<name>V6TDC5_GIAIN</name>
<evidence type="ECO:0000256" key="1">
    <source>
        <dbReference type="SAM" id="MobiDB-lite"/>
    </source>
</evidence>
<sequence>MESREVSEQKSPNKRLHLQTEPNAESIVGNHSTGTSCFLRAASGCKSLQCMAQELYNWLVCSTTGKHRKTLAIKNPLVLHYCSSPCSLAAQTDDRSTPDRGTRYGVCEENQSDCVENKCVIFAHERPLCTECKSGKIPIDGECVDANSV</sequence>
<dbReference type="AlphaFoldDB" id="V6TDC5"/>
<protein>
    <submittedName>
        <fullName evidence="2">Molecular chaperone, DnaJ family protein</fullName>
    </submittedName>
</protein>
<organism evidence="2 3">
    <name type="scientific">Giardia intestinalis</name>
    <name type="common">Giardia lamblia</name>
    <dbReference type="NCBI Taxonomy" id="5741"/>
    <lineage>
        <taxon>Eukaryota</taxon>
        <taxon>Metamonada</taxon>
        <taxon>Diplomonadida</taxon>
        <taxon>Hexamitidae</taxon>
        <taxon>Giardiinae</taxon>
        <taxon>Giardia</taxon>
    </lineage>
</organism>
<reference evidence="3" key="1">
    <citation type="submission" date="2012-02" db="EMBL/GenBank/DDBJ databases">
        <title>Genome sequencing of Giardia lamblia Genotypes A2 and B isolates (DH and GS) and comparative analysis with the genomes of Genotypes A1 and E (WB and Pig).</title>
        <authorList>
            <person name="Adam R."/>
            <person name="Dahlstrom E."/>
            <person name="Martens C."/>
            <person name="Bruno D."/>
            <person name="Barbian K."/>
            <person name="Porcella S.F."/>
            <person name="Nash T."/>
        </authorList>
    </citation>
    <scope>NUCLEOTIDE SEQUENCE</scope>
    <source>
        <strain evidence="3">DH</strain>
    </source>
</reference>
<gene>
    <name evidence="2" type="ORF">DHA2_154144</name>
</gene>
<evidence type="ECO:0000313" key="2">
    <source>
        <dbReference type="EMBL" id="ESU34820.1"/>
    </source>
</evidence>
<accession>V6TDC5</accession>
<reference evidence="2 3" key="2">
    <citation type="journal article" date="2013" name="Genome Biol. Evol.">
        <title>Genome sequencing of Giardia lamblia genotypes A2 and B isolates (DH and GS) and comparative analysis with the genomes of genotypes A1 and E (WB and Pig).</title>
        <authorList>
            <person name="Adam R.D."/>
            <person name="Dahlstrom E.W."/>
            <person name="Martens C.A."/>
            <person name="Bruno D.P."/>
            <person name="Barbian K.D."/>
            <person name="Ricklefs S.M."/>
            <person name="Hernandez M.M."/>
            <person name="Narla N.P."/>
            <person name="Patel R.B."/>
            <person name="Porcella S.F."/>
            <person name="Nash T.E."/>
        </authorList>
    </citation>
    <scope>NUCLEOTIDE SEQUENCE [LARGE SCALE GENOMIC DNA]</scope>
    <source>
        <strain evidence="2 3">DH</strain>
    </source>
</reference>
<evidence type="ECO:0000313" key="3">
    <source>
        <dbReference type="Proteomes" id="UP000018320"/>
    </source>
</evidence>
<comment type="caution">
    <text evidence="2">The sequence shown here is derived from an EMBL/GenBank/DDBJ whole genome shotgun (WGS) entry which is preliminary data.</text>
</comment>
<dbReference type="EMBL" id="AHGT01000137">
    <property type="protein sequence ID" value="ESU34820.1"/>
    <property type="molecule type" value="Genomic_DNA"/>
</dbReference>
<dbReference type="Proteomes" id="UP000018320">
    <property type="component" value="Unassembled WGS sequence"/>
</dbReference>
<feature type="region of interest" description="Disordered" evidence="1">
    <location>
        <begin position="1"/>
        <end position="27"/>
    </location>
</feature>
<dbReference type="VEuPathDB" id="GiardiaDB:DHA2_154144"/>